<proteinExistence type="predicted"/>
<dbReference type="AlphaFoldDB" id="A0A645IVE9"/>
<sequence>MRIRGADEFLLPRPERLRRPAAQVVVGILAVLEDVEPAPVGVMSIRSVAVVRVDANADHVLLVVQARHRERHRHPVG</sequence>
<evidence type="ECO:0000313" key="1">
    <source>
        <dbReference type="EMBL" id="MPN55311.1"/>
    </source>
</evidence>
<gene>
    <name evidence="1" type="ORF">SDC9_202993</name>
</gene>
<organism evidence="1">
    <name type="scientific">bioreactor metagenome</name>
    <dbReference type="NCBI Taxonomy" id="1076179"/>
    <lineage>
        <taxon>unclassified sequences</taxon>
        <taxon>metagenomes</taxon>
        <taxon>ecological metagenomes</taxon>
    </lineage>
</organism>
<name>A0A645IVE9_9ZZZZ</name>
<accession>A0A645IVE9</accession>
<dbReference type="EMBL" id="VSSQ01124398">
    <property type="protein sequence ID" value="MPN55311.1"/>
    <property type="molecule type" value="Genomic_DNA"/>
</dbReference>
<comment type="caution">
    <text evidence="1">The sequence shown here is derived from an EMBL/GenBank/DDBJ whole genome shotgun (WGS) entry which is preliminary data.</text>
</comment>
<reference evidence="1" key="1">
    <citation type="submission" date="2019-08" db="EMBL/GenBank/DDBJ databases">
        <authorList>
            <person name="Kucharzyk K."/>
            <person name="Murdoch R.W."/>
            <person name="Higgins S."/>
            <person name="Loffler F."/>
        </authorList>
    </citation>
    <scope>NUCLEOTIDE SEQUENCE</scope>
</reference>
<protein>
    <submittedName>
        <fullName evidence="1">Uncharacterized protein</fullName>
    </submittedName>
</protein>